<evidence type="ECO:0000313" key="1">
    <source>
        <dbReference type="EMBL" id="KZN48042.1"/>
    </source>
</evidence>
<dbReference type="EMBL" id="AUXZ01000095">
    <property type="protein sequence ID" value="KZN48042.1"/>
    <property type="molecule type" value="Genomic_DNA"/>
</dbReference>
<dbReference type="AlphaFoldDB" id="A0A167CTE3"/>
<proteinExistence type="predicted"/>
<gene>
    <name evidence="1" type="ORF">N476_22620</name>
</gene>
<comment type="caution">
    <text evidence="1">The sequence shown here is derived from an EMBL/GenBank/DDBJ whole genome shotgun (WGS) entry which is preliminary data.</text>
</comment>
<reference evidence="1 2" key="1">
    <citation type="submission" date="2013-07" db="EMBL/GenBank/DDBJ databases">
        <title>Comparative Genomic and Metabolomic Analysis of Twelve Strains of Pseudoalteromonas luteoviolacea.</title>
        <authorList>
            <person name="Vynne N.G."/>
            <person name="Mansson M."/>
            <person name="Gram L."/>
        </authorList>
    </citation>
    <scope>NUCLEOTIDE SEQUENCE [LARGE SCALE GENOMIC DNA]</scope>
    <source>
        <strain evidence="1 2">H33</strain>
    </source>
</reference>
<organism evidence="1 2">
    <name type="scientific">Pseudoalteromonas luteoviolacea H33</name>
    <dbReference type="NCBI Taxonomy" id="1365251"/>
    <lineage>
        <taxon>Bacteria</taxon>
        <taxon>Pseudomonadati</taxon>
        <taxon>Pseudomonadota</taxon>
        <taxon>Gammaproteobacteria</taxon>
        <taxon>Alteromonadales</taxon>
        <taxon>Pseudoalteromonadaceae</taxon>
        <taxon>Pseudoalteromonas</taxon>
    </lineage>
</organism>
<accession>A0A167CTE3</accession>
<dbReference type="Proteomes" id="UP000076503">
    <property type="component" value="Unassembled WGS sequence"/>
</dbReference>
<sequence>MLCVGMHSKHVLILKQIDITIINKQEKGDNMVIKRVKVRGKSTSIYLCFFNDIQFILH</sequence>
<protein>
    <submittedName>
        <fullName evidence="1">Uncharacterized protein</fullName>
    </submittedName>
</protein>
<name>A0A167CTE3_9GAMM</name>
<evidence type="ECO:0000313" key="2">
    <source>
        <dbReference type="Proteomes" id="UP000076503"/>
    </source>
</evidence>